<feature type="region of interest" description="Disordered" evidence="1">
    <location>
        <begin position="77"/>
        <end position="100"/>
    </location>
</feature>
<accession>A0ABQ9Z3P8</accession>
<sequence length="100" mass="11609">MYSTSDLDICRTSDGLHCVMFPVHRSKAVMTFVVEHEGKIVILDWPKSFGDVMPVQTVWLKMITKFTHENVMATRKEDKPKQSWLKFEPQHFGPSISKIK</sequence>
<proteinExistence type="predicted"/>
<evidence type="ECO:0000256" key="1">
    <source>
        <dbReference type="SAM" id="MobiDB-lite"/>
    </source>
</evidence>
<evidence type="ECO:0000313" key="2">
    <source>
        <dbReference type="EMBL" id="KAK4007445.1"/>
    </source>
</evidence>
<name>A0ABQ9Z3P8_9CRUS</name>
<organism evidence="2 3">
    <name type="scientific">Daphnia magna</name>
    <dbReference type="NCBI Taxonomy" id="35525"/>
    <lineage>
        <taxon>Eukaryota</taxon>
        <taxon>Metazoa</taxon>
        <taxon>Ecdysozoa</taxon>
        <taxon>Arthropoda</taxon>
        <taxon>Crustacea</taxon>
        <taxon>Branchiopoda</taxon>
        <taxon>Diplostraca</taxon>
        <taxon>Cladocera</taxon>
        <taxon>Anomopoda</taxon>
        <taxon>Daphniidae</taxon>
        <taxon>Daphnia</taxon>
    </lineage>
</organism>
<dbReference type="EMBL" id="JAOYFB010000002">
    <property type="protein sequence ID" value="KAK4007445.1"/>
    <property type="molecule type" value="Genomic_DNA"/>
</dbReference>
<comment type="caution">
    <text evidence="2">The sequence shown here is derived from an EMBL/GenBank/DDBJ whole genome shotgun (WGS) entry which is preliminary data.</text>
</comment>
<evidence type="ECO:0000313" key="3">
    <source>
        <dbReference type="Proteomes" id="UP001234178"/>
    </source>
</evidence>
<keyword evidence="3" id="KW-1185">Reference proteome</keyword>
<dbReference type="Proteomes" id="UP001234178">
    <property type="component" value="Unassembled WGS sequence"/>
</dbReference>
<reference evidence="2 3" key="1">
    <citation type="journal article" date="2023" name="Nucleic Acids Res.">
        <title>The hologenome of Daphnia magna reveals possible DNA methylation and microbiome-mediated evolution of the host genome.</title>
        <authorList>
            <person name="Chaturvedi A."/>
            <person name="Li X."/>
            <person name="Dhandapani V."/>
            <person name="Marshall H."/>
            <person name="Kissane S."/>
            <person name="Cuenca-Cambronero M."/>
            <person name="Asole G."/>
            <person name="Calvet F."/>
            <person name="Ruiz-Romero M."/>
            <person name="Marangio P."/>
            <person name="Guigo R."/>
            <person name="Rago D."/>
            <person name="Mirbahai L."/>
            <person name="Eastwood N."/>
            <person name="Colbourne J.K."/>
            <person name="Zhou J."/>
            <person name="Mallon E."/>
            <person name="Orsini L."/>
        </authorList>
    </citation>
    <scope>NUCLEOTIDE SEQUENCE [LARGE SCALE GENOMIC DNA]</scope>
    <source>
        <strain evidence="2">LRV0_1</strain>
    </source>
</reference>
<gene>
    <name evidence="2" type="ORF">OUZ56_012602</name>
</gene>
<protein>
    <submittedName>
        <fullName evidence="2">Uncharacterized protein</fullName>
    </submittedName>
</protein>